<dbReference type="PROSITE" id="PS51155">
    <property type="entry name" value="CHIT_BIND_RR_2"/>
    <property type="match status" value="1"/>
</dbReference>
<evidence type="ECO:0000256" key="4">
    <source>
        <dbReference type="SAM" id="MobiDB-lite"/>
    </source>
</evidence>
<reference evidence="7" key="1">
    <citation type="submission" date="2025-08" db="UniProtKB">
        <authorList>
            <consortium name="RefSeq"/>
        </authorList>
    </citation>
    <scope>IDENTIFICATION</scope>
    <source>
        <tissue evidence="7">Whole larvae</tissue>
    </source>
</reference>
<gene>
    <name evidence="7" type="primary">LOC113521881</name>
</gene>
<feature type="signal peptide" evidence="5">
    <location>
        <begin position="1"/>
        <end position="15"/>
    </location>
</feature>
<accession>A0ABM3MWL4</accession>
<dbReference type="InterPro" id="IPR050468">
    <property type="entry name" value="Cuticle_Struct_Prot"/>
</dbReference>
<sequence>MNLITFAAIISISSASRLSNVYLPQKQGTSSSATQLSNVYLTTELLRAQLSNVYLPQKQSTSSSAAQLSNVYLPQKQGTSSSAAQLSNVYLPQKQGTSSSAAQLSNVYLPQKQGTLSSATQLSNVYLPQKQGTSSSAAQLSNVYLPQKQGTSSSAAQLSNVYLPQKQGTSSSAAQLSNVYLPQKQGTSSSAALLSNVYLPQKQGNSQNSLTAAYIRGGSDNAGNRRPQQEQDRNAQILKQDQKITEDGFYYSYETSNGIRAEEGGDASQTQGGYSYRGDDGNTYTITFVAGEGGFRPQGDHLPVPPPTPRAILEALLQNERDEAAGIFDDGQYRPANGDGQSGTSFGSSSRQGTFNANTGYRY</sequence>
<dbReference type="RefSeq" id="XP_052755742.1">
    <property type="nucleotide sequence ID" value="XM_052899782.1"/>
</dbReference>
<organism evidence="6 7">
    <name type="scientific">Galleria mellonella</name>
    <name type="common">Greater wax moth</name>
    <dbReference type="NCBI Taxonomy" id="7137"/>
    <lineage>
        <taxon>Eukaryota</taxon>
        <taxon>Metazoa</taxon>
        <taxon>Ecdysozoa</taxon>
        <taxon>Arthropoda</taxon>
        <taxon>Hexapoda</taxon>
        <taxon>Insecta</taxon>
        <taxon>Pterygota</taxon>
        <taxon>Neoptera</taxon>
        <taxon>Endopterygota</taxon>
        <taxon>Lepidoptera</taxon>
        <taxon>Glossata</taxon>
        <taxon>Ditrysia</taxon>
        <taxon>Pyraloidea</taxon>
        <taxon>Pyralidae</taxon>
        <taxon>Galleriinae</taxon>
        <taxon>Galleria</taxon>
    </lineage>
</organism>
<dbReference type="PANTHER" id="PTHR10380">
    <property type="entry name" value="CUTICLE PROTEIN"/>
    <property type="match status" value="1"/>
</dbReference>
<evidence type="ECO:0000256" key="2">
    <source>
        <dbReference type="ARBA" id="ARBA00022729"/>
    </source>
</evidence>
<dbReference type="Proteomes" id="UP001652740">
    <property type="component" value="Unplaced"/>
</dbReference>
<dbReference type="PANTHER" id="PTHR10380:SF173">
    <property type="entry name" value="CUTICULAR PROTEIN 47EF, ISOFORM C-RELATED"/>
    <property type="match status" value="1"/>
</dbReference>
<keyword evidence="6" id="KW-1185">Reference proteome</keyword>
<feature type="region of interest" description="Disordered" evidence="4">
    <location>
        <begin position="328"/>
        <end position="363"/>
    </location>
</feature>
<dbReference type="PROSITE" id="PS00233">
    <property type="entry name" value="CHIT_BIND_RR_1"/>
    <property type="match status" value="1"/>
</dbReference>
<feature type="region of interest" description="Disordered" evidence="4">
    <location>
        <begin position="215"/>
        <end position="241"/>
    </location>
</feature>
<keyword evidence="1 3" id="KW-0193">Cuticle</keyword>
<evidence type="ECO:0000313" key="7">
    <source>
        <dbReference type="RefSeq" id="XP_052755742.1"/>
    </source>
</evidence>
<evidence type="ECO:0000256" key="5">
    <source>
        <dbReference type="SAM" id="SignalP"/>
    </source>
</evidence>
<protein>
    <submittedName>
        <fullName evidence="7">Uncharacterized protein LOC113521881</fullName>
    </submittedName>
</protein>
<dbReference type="PRINTS" id="PR00947">
    <property type="entry name" value="CUTICLE"/>
</dbReference>
<dbReference type="Pfam" id="PF00379">
    <property type="entry name" value="Chitin_bind_4"/>
    <property type="match status" value="1"/>
</dbReference>
<dbReference type="GeneID" id="113521881"/>
<feature type="chain" id="PRO_5046256141" evidence="5">
    <location>
        <begin position="16"/>
        <end position="363"/>
    </location>
</feature>
<evidence type="ECO:0000313" key="6">
    <source>
        <dbReference type="Proteomes" id="UP001652740"/>
    </source>
</evidence>
<keyword evidence="2 5" id="KW-0732">Signal</keyword>
<dbReference type="InterPro" id="IPR031311">
    <property type="entry name" value="CHIT_BIND_RR_consensus"/>
</dbReference>
<dbReference type="InterPro" id="IPR000618">
    <property type="entry name" value="Insect_cuticle"/>
</dbReference>
<evidence type="ECO:0000256" key="1">
    <source>
        <dbReference type="ARBA" id="ARBA00022460"/>
    </source>
</evidence>
<proteinExistence type="predicted"/>
<feature type="compositionally biased region" description="Polar residues" evidence="4">
    <location>
        <begin position="342"/>
        <end position="363"/>
    </location>
</feature>
<name>A0ABM3MWL4_GALME</name>
<evidence type="ECO:0000256" key="3">
    <source>
        <dbReference type="PROSITE-ProRule" id="PRU00497"/>
    </source>
</evidence>